<comment type="catalytic activity">
    <reaction evidence="9 10">
        <text>D-ribose 5-phosphate + ATP = 5-phospho-alpha-D-ribose 1-diphosphate + AMP + H(+)</text>
        <dbReference type="Rhea" id="RHEA:15609"/>
        <dbReference type="ChEBI" id="CHEBI:15378"/>
        <dbReference type="ChEBI" id="CHEBI:30616"/>
        <dbReference type="ChEBI" id="CHEBI:58017"/>
        <dbReference type="ChEBI" id="CHEBI:78346"/>
        <dbReference type="ChEBI" id="CHEBI:456215"/>
        <dbReference type="EC" id="2.7.6.1"/>
    </reaction>
</comment>
<keyword evidence="5 10" id="KW-0547">Nucleotide-binding</keyword>
<evidence type="ECO:0000256" key="1">
    <source>
        <dbReference type="ARBA" id="ARBA00022490"/>
    </source>
</evidence>
<evidence type="ECO:0000256" key="5">
    <source>
        <dbReference type="ARBA" id="ARBA00022741"/>
    </source>
</evidence>
<dbReference type="FunFam" id="3.40.50.2020:FF:000014">
    <property type="entry name" value="Ribose-phosphate pyrophosphokinase 1"/>
    <property type="match status" value="1"/>
</dbReference>
<evidence type="ECO:0000256" key="6">
    <source>
        <dbReference type="ARBA" id="ARBA00022777"/>
    </source>
</evidence>
<evidence type="ECO:0000256" key="2">
    <source>
        <dbReference type="ARBA" id="ARBA00022679"/>
    </source>
</evidence>
<evidence type="ECO:0000259" key="11">
    <source>
        <dbReference type="Pfam" id="PF00156"/>
    </source>
</evidence>
<dbReference type="UniPathway" id="UPA00087">
    <property type="reaction ID" value="UER00172"/>
</dbReference>
<feature type="domain" description="Ribose-phosphate pyrophosphokinase N-terminal" evidence="12">
    <location>
        <begin position="1"/>
        <end position="107"/>
    </location>
</feature>
<comment type="caution">
    <text evidence="13">The sequence shown here is derived from an EMBL/GenBank/DDBJ whole genome shotgun (WGS) entry which is preliminary data.</text>
</comment>
<keyword evidence="7 10" id="KW-0067">ATP-binding</keyword>
<feature type="binding site" evidence="10">
    <location>
        <position position="205"/>
    </location>
    <ligand>
        <name>D-ribose 5-phosphate</name>
        <dbReference type="ChEBI" id="CHEBI:78346"/>
    </ligand>
</feature>
<evidence type="ECO:0000256" key="7">
    <source>
        <dbReference type="ARBA" id="ARBA00022840"/>
    </source>
</evidence>
<dbReference type="InterPro" id="IPR037514">
    <property type="entry name" value="Rib-P_diPkinase_arc"/>
</dbReference>
<organism evidence="13 14">
    <name type="scientific">Methanonatronarchaeum thermophilum</name>
    <dbReference type="NCBI Taxonomy" id="1927129"/>
    <lineage>
        <taxon>Archaea</taxon>
        <taxon>Methanobacteriati</taxon>
        <taxon>Methanobacteriota</taxon>
        <taxon>Methanonatronarchaeia</taxon>
        <taxon>Methanonatronarchaeales</taxon>
        <taxon>Methanonatronarchaeaceae</taxon>
        <taxon>Methanonatronarchaeum</taxon>
    </lineage>
</organism>
<dbReference type="Pfam" id="PF13793">
    <property type="entry name" value="Pribosyltran_N"/>
    <property type="match status" value="1"/>
</dbReference>
<dbReference type="NCBIfam" id="TIGR01251">
    <property type="entry name" value="ribP_PPkin"/>
    <property type="match status" value="1"/>
</dbReference>
<dbReference type="GO" id="GO:0016301">
    <property type="term" value="F:kinase activity"/>
    <property type="evidence" value="ECO:0007669"/>
    <property type="project" value="UniProtKB-KW"/>
</dbReference>
<feature type="binding site" evidence="10">
    <location>
        <position position="120"/>
    </location>
    <ligand>
        <name>Mg(2+)</name>
        <dbReference type="ChEBI" id="CHEBI:18420"/>
        <label>1</label>
    </ligand>
</feature>
<keyword evidence="4 10" id="KW-0545">Nucleotide biosynthesis</keyword>
<dbReference type="NCBIfam" id="NF002095">
    <property type="entry name" value="PRK00934.1"/>
    <property type="match status" value="1"/>
</dbReference>
<dbReference type="InterPro" id="IPR029057">
    <property type="entry name" value="PRTase-like"/>
</dbReference>
<comment type="caution">
    <text evidence="10">Lacks conserved residue(s) required for the propagation of feature annotation.</text>
</comment>
<keyword evidence="3 10" id="KW-0479">Metal-binding</keyword>
<evidence type="ECO:0000313" key="13">
    <source>
        <dbReference type="EMBL" id="OUJ19360.1"/>
    </source>
</evidence>
<dbReference type="CDD" id="cd06223">
    <property type="entry name" value="PRTases_typeI"/>
    <property type="match status" value="1"/>
</dbReference>
<dbReference type="OrthoDB" id="371997at2157"/>
<dbReference type="SUPFAM" id="SSF53271">
    <property type="entry name" value="PRTase-like"/>
    <property type="match status" value="1"/>
</dbReference>
<keyword evidence="2 10" id="KW-0808">Transferase</keyword>
<accession>A0A1Y3GDM8</accession>
<dbReference type="GO" id="GO:0006164">
    <property type="term" value="P:purine nucleotide biosynthetic process"/>
    <property type="evidence" value="ECO:0007669"/>
    <property type="project" value="TreeGrafter"/>
</dbReference>
<feature type="binding site" evidence="10">
    <location>
        <position position="181"/>
    </location>
    <ligand>
        <name>D-ribose 5-phosphate</name>
        <dbReference type="ChEBI" id="CHEBI:78346"/>
    </ligand>
</feature>
<dbReference type="Gene3D" id="3.40.50.2020">
    <property type="match status" value="2"/>
</dbReference>
<comment type="similarity">
    <text evidence="10">Belongs to the ribose-phosphate pyrophosphokinase family. Class III (archaeal) subfamily.</text>
</comment>
<keyword evidence="1 10" id="KW-0963">Cytoplasm</keyword>
<comment type="subcellular location">
    <subcellularLocation>
        <location evidence="10">Cytoplasm</location>
    </subcellularLocation>
</comment>
<reference evidence="13 14" key="1">
    <citation type="submission" date="2016-12" db="EMBL/GenBank/DDBJ databases">
        <title>Discovery of methanogenic haloarchaea.</title>
        <authorList>
            <person name="Sorokin D.Y."/>
            <person name="Makarova K.S."/>
            <person name="Abbas B."/>
            <person name="Ferrer M."/>
            <person name="Golyshin P.N."/>
        </authorList>
    </citation>
    <scope>NUCLEOTIDE SEQUENCE [LARGE SCALE GENOMIC DNA]</scope>
    <source>
        <strain evidence="13">AMET1</strain>
    </source>
</reference>
<comment type="cofactor">
    <cofactor evidence="10">
        <name>Mg(2+)</name>
        <dbReference type="ChEBI" id="CHEBI:18420"/>
    </cofactor>
    <text evidence="10">Binds 2 Mg(2+) ions per subunit.</text>
</comment>
<dbReference type="InterPro" id="IPR005946">
    <property type="entry name" value="Rib-P_diPkinase"/>
</dbReference>
<dbReference type="PANTHER" id="PTHR10210">
    <property type="entry name" value="RIBOSE-PHOSPHATE DIPHOSPHOKINASE FAMILY MEMBER"/>
    <property type="match status" value="1"/>
</dbReference>
<protein>
    <recommendedName>
        <fullName evidence="10">Ribose-phosphate pyrophosphokinase</fullName>
        <shortName evidence="10">RPPK</shortName>
        <ecNumber evidence="10">2.7.6.1</ecNumber>
    </recommendedName>
    <alternativeName>
        <fullName evidence="10">5-phospho-D-ribosyl alpha-1-diphosphate synthase</fullName>
    </alternativeName>
    <alternativeName>
        <fullName evidence="10">Phosphoribosyl diphosphate synthase</fullName>
    </alternativeName>
    <alternativeName>
        <fullName evidence="10">Phosphoribosyl pyrophosphate synthase</fullName>
        <shortName evidence="10">P-Rib-PP synthase</shortName>
        <shortName evidence="10">PRPP synthase</shortName>
        <shortName evidence="10">PRPPase</shortName>
    </alternativeName>
</protein>
<keyword evidence="8 10" id="KW-0460">Magnesium</keyword>
<dbReference type="HAMAP" id="MF_00583_A">
    <property type="entry name" value="RibP_PPkinase_A"/>
    <property type="match status" value="1"/>
</dbReference>
<keyword evidence="6 10" id="KW-0418">Kinase</keyword>
<dbReference type="GO" id="GO:0005524">
    <property type="term" value="F:ATP binding"/>
    <property type="evidence" value="ECO:0007669"/>
    <property type="project" value="UniProtKB-KW"/>
</dbReference>
<dbReference type="GO" id="GO:0005737">
    <property type="term" value="C:cytoplasm"/>
    <property type="evidence" value="ECO:0007669"/>
    <property type="project" value="UniProtKB-SubCell"/>
</dbReference>
<feature type="active site" evidence="10">
    <location>
        <position position="179"/>
    </location>
</feature>
<evidence type="ECO:0000256" key="10">
    <source>
        <dbReference type="HAMAP-Rule" id="MF_00583"/>
    </source>
</evidence>
<feature type="binding site" evidence="10">
    <location>
        <position position="156"/>
    </location>
    <ligand>
        <name>Mg(2+)</name>
        <dbReference type="ChEBI" id="CHEBI:18420"/>
        <label>2</label>
    </ligand>
</feature>
<sequence length="278" mass="30407">MKVVCGRASQHLGSRIADELDIDLIKVSYKTFPDGEQYLKLLDGLDEEVVVVQSITSDIEFVNLLLLLDAVGSSNTTTVIPYMGYSRQDRRFEEGEPVSARAIAKPISQESNRVITVDIHNEMVGDYFDCEFTNLMAFDHMAGELALDNPVVVAPDEGAIGRARSVAEIRGWEHDYLLKTRKSGEEVEIKPKKMDIDGRNVLIVDDIIATGGTMSQAIGMLKDQGAQDIYVSATHPVLAGNALQKLYSAGCTDIICTDTIEKSVSKVTVAPVIARSIK</sequence>
<dbReference type="RefSeq" id="WP_086636463.1">
    <property type="nucleotide sequence ID" value="NZ_MRZU01000002.1"/>
</dbReference>
<dbReference type="GO" id="GO:0004749">
    <property type="term" value="F:ribose phosphate diphosphokinase activity"/>
    <property type="evidence" value="ECO:0007669"/>
    <property type="project" value="UniProtKB-UniRule"/>
</dbReference>
<dbReference type="InterPro" id="IPR000836">
    <property type="entry name" value="PRTase_dom"/>
</dbReference>
<proteinExistence type="inferred from homology"/>
<comment type="pathway">
    <text evidence="10">Metabolic intermediate biosynthesis; 5-phospho-alpha-D-ribose 1-diphosphate biosynthesis; 5-phospho-alpha-D-ribose 1-diphosphate from D-ribose 5-phosphate (route I): step 1/1.</text>
</comment>
<dbReference type="GO" id="GO:0002189">
    <property type="term" value="C:ribose phosphate diphosphokinase complex"/>
    <property type="evidence" value="ECO:0007669"/>
    <property type="project" value="TreeGrafter"/>
</dbReference>
<evidence type="ECO:0000313" key="14">
    <source>
        <dbReference type="Proteomes" id="UP000195137"/>
    </source>
</evidence>
<dbReference type="Pfam" id="PF00156">
    <property type="entry name" value="Pribosyltran"/>
    <property type="match status" value="1"/>
</dbReference>
<evidence type="ECO:0000256" key="4">
    <source>
        <dbReference type="ARBA" id="ARBA00022727"/>
    </source>
</evidence>
<keyword evidence="14" id="KW-1185">Reference proteome</keyword>
<evidence type="ECO:0000259" key="12">
    <source>
        <dbReference type="Pfam" id="PF13793"/>
    </source>
</evidence>
<feature type="binding site" evidence="10">
    <location>
        <begin position="34"/>
        <end position="36"/>
    </location>
    <ligand>
        <name>ATP</name>
        <dbReference type="ChEBI" id="CHEBI:30616"/>
    </ligand>
</feature>
<evidence type="ECO:0000256" key="3">
    <source>
        <dbReference type="ARBA" id="ARBA00022723"/>
    </source>
</evidence>
<comment type="function">
    <text evidence="10">Involved in the biosynthesis of the central metabolite phospho-alpha-D-ribosyl-1-pyrophosphate (PRPP) via the transfer of pyrophosphoryl group from ATP to 1-hydroxyl of ribose-5-phosphate (Rib-5-P).</text>
</comment>
<dbReference type="InterPro" id="IPR029099">
    <property type="entry name" value="Pribosyltran_N"/>
</dbReference>
<name>A0A1Y3GDM8_9EURY</name>
<dbReference type="EMBL" id="MRZU01000002">
    <property type="protein sequence ID" value="OUJ19360.1"/>
    <property type="molecule type" value="Genomic_DNA"/>
</dbReference>
<dbReference type="GO" id="GO:0000287">
    <property type="term" value="F:magnesium ion binding"/>
    <property type="evidence" value="ECO:0007669"/>
    <property type="project" value="UniProtKB-UniRule"/>
</dbReference>
<dbReference type="GO" id="GO:0006015">
    <property type="term" value="P:5-phosphoribose 1-diphosphate biosynthetic process"/>
    <property type="evidence" value="ECO:0007669"/>
    <property type="project" value="UniProtKB-UniRule"/>
</dbReference>
<evidence type="ECO:0000256" key="8">
    <source>
        <dbReference type="ARBA" id="ARBA00022842"/>
    </source>
</evidence>
<dbReference type="SMART" id="SM01400">
    <property type="entry name" value="Pribosyltran_N"/>
    <property type="match status" value="1"/>
</dbReference>
<dbReference type="AlphaFoldDB" id="A0A1Y3GDM8"/>
<dbReference type="PANTHER" id="PTHR10210:SF32">
    <property type="entry name" value="RIBOSE-PHOSPHATE PYROPHOSPHOKINASE 2"/>
    <property type="match status" value="1"/>
</dbReference>
<gene>
    <name evidence="10" type="primary">prs</name>
    <name evidence="13" type="ORF">AMET1_0029</name>
</gene>
<feature type="binding site" evidence="10">
    <location>
        <begin position="87"/>
        <end position="88"/>
    </location>
    <ligand>
        <name>ATP</name>
        <dbReference type="ChEBI" id="CHEBI:30616"/>
    </ligand>
</feature>
<dbReference type="EC" id="2.7.6.1" evidence="10"/>
<feature type="domain" description="Phosphoribosyltransferase" evidence="11">
    <location>
        <begin position="138"/>
        <end position="255"/>
    </location>
</feature>
<dbReference type="Proteomes" id="UP000195137">
    <property type="component" value="Unassembled WGS sequence"/>
</dbReference>
<evidence type="ECO:0000256" key="9">
    <source>
        <dbReference type="ARBA" id="ARBA00049535"/>
    </source>
</evidence>